<dbReference type="Pfam" id="PF13733">
    <property type="entry name" value="Glyco_transf_7N"/>
    <property type="match status" value="1"/>
</dbReference>
<evidence type="ECO:0000256" key="6">
    <source>
        <dbReference type="ARBA" id="ARBA00022679"/>
    </source>
</evidence>
<comment type="function">
    <text evidence="17">Responsible for the synthesis of complex-type N-linked oligosaccharides in many glycoproteins as well as the carbohydrate moieties of glycolipids.</text>
</comment>
<dbReference type="GeneTree" id="ENSGT00940000157712"/>
<dbReference type="InterPro" id="IPR003859">
    <property type="entry name" value="Galactosyl_T"/>
</dbReference>
<feature type="compositionally biased region" description="Pro residues" evidence="18">
    <location>
        <begin position="64"/>
        <end position="78"/>
    </location>
</feature>
<dbReference type="PANTHER" id="PTHR19300">
    <property type="entry name" value="BETA-1,4-GALACTOSYLTRANSFERASE"/>
    <property type="match status" value="1"/>
</dbReference>
<proteinExistence type="inferred from homology"/>
<evidence type="ECO:0000256" key="11">
    <source>
        <dbReference type="ARBA" id="ARBA00023034"/>
    </source>
</evidence>
<dbReference type="EC" id="2.4.1.-" evidence="17"/>
<evidence type="ECO:0000259" key="19">
    <source>
        <dbReference type="Pfam" id="PF02709"/>
    </source>
</evidence>
<keyword evidence="8 17" id="KW-0479">Metal-binding</keyword>
<feature type="transmembrane region" description="Helical" evidence="17">
    <location>
        <begin position="20"/>
        <end position="48"/>
    </location>
</feature>
<evidence type="ECO:0000256" key="13">
    <source>
        <dbReference type="ARBA" id="ARBA00023180"/>
    </source>
</evidence>
<evidence type="ECO:0000313" key="22">
    <source>
        <dbReference type="Proteomes" id="UP000000539"/>
    </source>
</evidence>
<evidence type="ECO:0000256" key="3">
    <source>
        <dbReference type="ARBA" id="ARBA00004922"/>
    </source>
</evidence>
<dbReference type="InterPro" id="IPR029044">
    <property type="entry name" value="Nucleotide-diphossugar_trans"/>
</dbReference>
<evidence type="ECO:0000256" key="12">
    <source>
        <dbReference type="ARBA" id="ARBA00023136"/>
    </source>
</evidence>
<evidence type="ECO:0000259" key="20">
    <source>
        <dbReference type="Pfam" id="PF13733"/>
    </source>
</evidence>
<feature type="domain" description="Galactosyltransferase C-terminal" evidence="19">
    <location>
        <begin position="174"/>
        <end position="249"/>
    </location>
</feature>
<reference evidence="21" key="2">
    <citation type="submission" date="2025-08" db="UniProtKB">
        <authorList>
            <consortium name="Ensembl"/>
        </authorList>
    </citation>
    <scope>IDENTIFICATION</scope>
    <source>
        <strain evidence="21">broiler</strain>
    </source>
</reference>
<comment type="catalytic activity">
    <reaction evidence="15">
        <text>3-O-(beta-D-xylosyl)-L-seryl-[protein] + UDP-alpha-D-galactose = 3-O-(beta-D-galactosyl-(1-&gt;4)-beta-D-xylosyl)-L-seryl-[protein] + UDP + H(+)</text>
        <dbReference type="Rhea" id="RHEA:15297"/>
        <dbReference type="Rhea" id="RHEA-COMP:12567"/>
        <dbReference type="Rhea" id="RHEA-COMP:12570"/>
        <dbReference type="ChEBI" id="CHEBI:15378"/>
        <dbReference type="ChEBI" id="CHEBI:58223"/>
        <dbReference type="ChEBI" id="CHEBI:66914"/>
        <dbReference type="ChEBI" id="CHEBI:132085"/>
        <dbReference type="ChEBI" id="CHEBI:132088"/>
        <dbReference type="EC" id="2.4.1.133"/>
    </reaction>
</comment>
<reference evidence="21" key="1">
    <citation type="submission" date="2020-11" db="EMBL/GenBank/DDBJ databases">
        <title>Gallus gallus (Chicken) genome, bGalGal1, GRCg7b, maternal haplotype autosomes + Z &amp; W.</title>
        <authorList>
            <person name="Warren W."/>
            <person name="Formenti G."/>
            <person name="Fedrigo O."/>
            <person name="Haase B."/>
            <person name="Mountcastle J."/>
            <person name="Balacco J."/>
            <person name="Tracey A."/>
            <person name="Schneider V."/>
            <person name="Okimoto R."/>
            <person name="Cheng H."/>
            <person name="Hawken R."/>
            <person name="Howe K."/>
            <person name="Jarvis E.D."/>
        </authorList>
    </citation>
    <scope>NUCLEOTIDE SEQUENCE [LARGE SCALE GENOMIC DNA]</scope>
    <source>
        <strain evidence="21">Broiler</strain>
    </source>
</reference>
<evidence type="ECO:0000256" key="7">
    <source>
        <dbReference type="ARBA" id="ARBA00022692"/>
    </source>
</evidence>
<dbReference type="GO" id="GO:0097435">
    <property type="term" value="P:supramolecular fiber organization"/>
    <property type="evidence" value="ECO:0007669"/>
    <property type="project" value="Ensembl"/>
</dbReference>
<dbReference type="GO" id="GO:0006487">
    <property type="term" value="P:protein N-linked glycosylation"/>
    <property type="evidence" value="ECO:0007669"/>
    <property type="project" value="Ensembl"/>
</dbReference>
<dbReference type="InterPro" id="IPR027995">
    <property type="entry name" value="Galactosyl_T_N"/>
</dbReference>
<feature type="domain" description="Galactosyltransferase N-terminal" evidence="20">
    <location>
        <begin position="84"/>
        <end position="167"/>
    </location>
</feature>
<dbReference type="InterPro" id="IPR027791">
    <property type="entry name" value="Galactosyl_T_C"/>
</dbReference>
<evidence type="ECO:0000256" key="14">
    <source>
        <dbReference type="ARBA" id="ARBA00023211"/>
    </source>
</evidence>
<evidence type="ECO:0000256" key="9">
    <source>
        <dbReference type="ARBA" id="ARBA00022968"/>
    </source>
</evidence>
<evidence type="ECO:0000256" key="17">
    <source>
        <dbReference type="RuleBase" id="RU368121"/>
    </source>
</evidence>
<comment type="cofactor">
    <cofactor evidence="1 17">
        <name>Mn(2+)</name>
        <dbReference type="ChEBI" id="CHEBI:29035"/>
    </cofactor>
</comment>
<evidence type="ECO:0000313" key="21">
    <source>
        <dbReference type="Ensembl" id="ENSGALP00010016606.1"/>
    </source>
</evidence>
<evidence type="ECO:0000256" key="18">
    <source>
        <dbReference type="SAM" id="MobiDB-lite"/>
    </source>
</evidence>
<keyword evidence="5 17" id="KW-0328">Glycosyltransferase</keyword>
<evidence type="ECO:0000256" key="4">
    <source>
        <dbReference type="ARBA" id="ARBA00005735"/>
    </source>
</evidence>
<dbReference type="GO" id="GO:0005975">
    <property type="term" value="P:carbohydrate metabolic process"/>
    <property type="evidence" value="ECO:0007669"/>
    <property type="project" value="InterPro"/>
</dbReference>
<dbReference type="PRINTS" id="PR02050">
    <property type="entry name" value="B14GALTRFASE"/>
</dbReference>
<gene>
    <name evidence="21" type="primary">B4GALT7</name>
</gene>
<dbReference type="GO" id="GO:0032580">
    <property type="term" value="C:Golgi cisterna membrane"/>
    <property type="evidence" value="ECO:0007669"/>
    <property type="project" value="UniProtKB-UniRule"/>
</dbReference>
<evidence type="ECO:0000256" key="5">
    <source>
        <dbReference type="ARBA" id="ARBA00022676"/>
    </source>
</evidence>
<dbReference type="GO" id="GO:0006024">
    <property type="term" value="P:glycosaminoglycan biosynthetic process"/>
    <property type="evidence" value="ECO:0007669"/>
    <property type="project" value="Ensembl"/>
</dbReference>
<keyword evidence="6 17" id="KW-0808">Transferase</keyword>
<keyword evidence="14 17" id="KW-0464">Manganese</keyword>
<evidence type="ECO:0000256" key="2">
    <source>
        <dbReference type="ARBA" id="ARBA00004323"/>
    </source>
</evidence>
<name>A0A8V0YKM3_CHICK</name>
<evidence type="ECO:0000256" key="10">
    <source>
        <dbReference type="ARBA" id="ARBA00022989"/>
    </source>
</evidence>
<dbReference type="GO" id="GO:0003831">
    <property type="term" value="F:beta-N-acetylglucosaminylglycopeptide beta-1,4-galactosyltransferase activity"/>
    <property type="evidence" value="ECO:0007669"/>
    <property type="project" value="Ensembl"/>
</dbReference>
<accession>A0A8V0YKM3</accession>
<dbReference type="Proteomes" id="UP000000539">
    <property type="component" value="Chromosome 13"/>
</dbReference>
<dbReference type="AlphaFoldDB" id="A0A8V0YKM3"/>
<evidence type="ECO:0000256" key="16">
    <source>
        <dbReference type="ARBA" id="ARBA00057557"/>
    </source>
</evidence>
<evidence type="ECO:0000256" key="1">
    <source>
        <dbReference type="ARBA" id="ARBA00001936"/>
    </source>
</evidence>
<comment type="subcellular location">
    <subcellularLocation>
        <location evidence="2 17">Golgi apparatus membrane</location>
        <topology evidence="2 17">Single-pass type II membrane protein</topology>
    </subcellularLocation>
</comment>
<dbReference type="PANTHER" id="PTHR19300:SF30">
    <property type="entry name" value="BETA-1,4-GALACTOSYLTRANSFERASE 7"/>
    <property type="match status" value="1"/>
</dbReference>
<keyword evidence="10 17" id="KW-1133">Transmembrane helix</keyword>
<dbReference type="CDD" id="cd00899">
    <property type="entry name" value="b4GalT"/>
    <property type="match status" value="1"/>
</dbReference>
<dbReference type="OrthoDB" id="6020664at2759"/>
<keyword evidence="9 17" id="KW-0735">Signal-anchor</keyword>
<dbReference type="GO" id="GO:0005794">
    <property type="term" value="C:Golgi apparatus"/>
    <property type="evidence" value="ECO:0000318"/>
    <property type="project" value="GO_Central"/>
</dbReference>
<dbReference type="Gene3D" id="3.90.550.10">
    <property type="entry name" value="Spore Coat Polysaccharide Biosynthesis Protein SpsA, Chain A"/>
    <property type="match status" value="1"/>
</dbReference>
<keyword evidence="22" id="KW-1185">Reference proteome</keyword>
<dbReference type="GO" id="GO:0000139">
    <property type="term" value="C:Golgi membrane"/>
    <property type="evidence" value="ECO:0007669"/>
    <property type="project" value="UniProtKB-SubCell"/>
</dbReference>
<organism evidence="21 22">
    <name type="scientific">Gallus gallus</name>
    <name type="common">Chicken</name>
    <dbReference type="NCBI Taxonomy" id="9031"/>
    <lineage>
        <taxon>Eukaryota</taxon>
        <taxon>Metazoa</taxon>
        <taxon>Chordata</taxon>
        <taxon>Craniata</taxon>
        <taxon>Vertebrata</taxon>
        <taxon>Euteleostomi</taxon>
        <taxon>Archelosauria</taxon>
        <taxon>Archosauria</taxon>
        <taxon>Dinosauria</taxon>
        <taxon>Saurischia</taxon>
        <taxon>Theropoda</taxon>
        <taxon>Coelurosauria</taxon>
        <taxon>Aves</taxon>
        <taxon>Neognathae</taxon>
        <taxon>Galloanserae</taxon>
        <taxon>Galliformes</taxon>
        <taxon>Phasianidae</taxon>
        <taxon>Phasianinae</taxon>
        <taxon>Gallus</taxon>
    </lineage>
</organism>
<evidence type="ECO:0000256" key="8">
    <source>
        <dbReference type="ARBA" id="ARBA00022723"/>
    </source>
</evidence>
<reference evidence="21" key="3">
    <citation type="submission" date="2025-09" db="UniProtKB">
        <authorList>
            <consortium name="Ensembl"/>
        </authorList>
    </citation>
    <scope>IDENTIFICATION</scope>
    <source>
        <strain evidence="21">broiler</strain>
    </source>
</reference>
<dbReference type="GO" id="GO:0046525">
    <property type="term" value="F:xylosylprotein 4-beta-galactosyltransferase activity"/>
    <property type="evidence" value="ECO:0000318"/>
    <property type="project" value="GO_Central"/>
</dbReference>
<dbReference type="Pfam" id="PF02709">
    <property type="entry name" value="Glyco_transf_7C"/>
    <property type="match status" value="1"/>
</dbReference>
<comment type="similarity">
    <text evidence="4 17">Belongs to the glycosyltransferase 7 family.</text>
</comment>
<protein>
    <recommendedName>
        <fullName evidence="17">Beta-1,4-galactosyltransferase</fullName>
        <shortName evidence="17">Beta-1,4-GalTase</shortName>
        <ecNumber evidence="17">2.4.1.-</ecNumber>
    </recommendedName>
</protein>
<comment type="function">
    <text evidence="16">Required for the biosynthesis of the tetrasaccharide linkage region of proteoglycans, especially for small proteoglycans in skin fibroblasts.</text>
</comment>
<feature type="region of interest" description="Disordered" evidence="18">
    <location>
        <begin position="58"/>
        <end position="81"/>
    </location>
</feature>
<comment type="pathway">
    <text evidence="3 17">Protein modification; protein glycosylation.</text>
</comment>
<dbReference type="GO" id="GO:0030166">
    <property type="term" value="P:proteoglycan biosynthetic process"/>
    <property type="evidence" value="ECO:0000318"/>
    <property type="project" value="GO_Central"/>
</dbReference>
<dbReference type="GO" id="GO:0048147">
    <property type="term" value="P:negative regulation of fibroblast proliferation"/>
    <property type="evidence" value="ECO:0007669"/>
    <property type="project" value="Ensembl"/>
</dbReference>
<keyword evidence="7 17" id="KW-0812">Transmembrane</keyword>
<keyword evidence="13 17" id="KW-0325">Glycoprotein</keyword>
<dbReference type="GO" id="GO:0030145">
    <property type="term" value="F:manganese ion binding"/>
    <property type="evidence" value="ECO:0007669"/>
    <property type="project" value="Ensembl"/>
</dbReference>
<dbReference type="FunFam" id="3.90.550.10:FF:000062">
    <property type="entry name" value="beta-1,4-galactosyltransferase 7 isoform X1"/>
    <property type="match status" value="1"/>
</dbReference>
<sequence length="420" mass="46329">MGPGRRRAALRLRGGGSPQLLGLLAGKFSIFQLFFLALLLGFASLLWLQLSCSGEAPSPGRGAPRPPCPPEPPAPPADDPSWGPHRLALLVPFRERFEELLAFVPYMHRFLSKKRIRHHILVLNQVDHFRFNRASLINVGFLESGNDTDYIAMHDVDLLPLNEQLDYGFPEAGPFHVASPELHPLYHYKTYVGGILLLTKQHYEMCNGMSNRFWGWGREDDEFYRRIKGAGLQVHRPSGITTGYETFQHLHDPAWRKRDQKRIAAQKQEQFKVDREGGLNNVRYRIESRTALSVAGAPCTVLNILLDCDMSPSVLVLLPPGALPLPGACRWKLSPSQEANWFLSHGDVAAPGGSPGLREVTVLDLSAGTVNHRGQILVAPAICCCRGVGAAHTGALPSRKGQGCDEDQPFLLASSHARAA</sequence>
<keyword evidence="12 17" id="KW-0472">Membrane</keyword>
<keyword evidence="11 17" id="KW-0333">Golgi apparatus</keyword>
<dbReference type="Ensembl" id="ENSGALT00010028847.1">
    <property type="protein sequence ID" value="ENSGALP00010016606.1"/>
    <property type="gene ID" value="ENSGALG00010012040.1"/>
</dbReference>
<evidence type="ECO:0000256" key="15">
    <source>
        <dbReference type="ARBA" id="ARBA00051458"/>
    </source>
</evidence>
<dbReference type="SUPFAM" id="SSF53448">
    <property type="entry name" value="Nucleotide-diphospho-sugar transferases"/>
    <property type="match status" value="1"/>
</dbReference>